<gene>
    <name evidence="2" type="ORF">LSALG_LOCUS26442</name>
</gene>
<dbReference type="EMBL" id="OX465081">
    <property type="protein sequence ID" value="CAI9287051.1"/>
    <property type="molecule type" value="Genomic_DNA"/>
</dbReference>
<reference evidence="2" key="1">
    <citation type="submission" date="2023-04" db="EMBL/GenBank/DDBJ databases">
        <authorList>
            <person name="Vijverberg K."/>
            <person name="Xiong W."/>
            <person name="Schranz E."/>
        </authorList>
    </citation>
    <scope>NUCLEOTIDE SEQUENCE</scope>
</reference>
<organism evidence="2 3">
    <name type="scientific">Lactuca saligna</name>
    <name type="common">Willowleaf lettuce</name>
    <dbReference type="NCBI Taxonomy" id="75948"/>
    <lineage>
        <taxon>Eukaryota</taxon>
        <taxon>Viridiplantae</taxon>
        <taxon>Streptophyta</taxon>
        <taxon>Embryophyta</taxon>
        <taxon>Tracheophyta</taxon>
        <taxon>Spermatophyta</taxon>
        <taxon>Magnoliopsida</taxon>
        <taxon>eudicotyledons</taxon>
        <taxon>Gunneridae</taxon>
        <taxon>Pentapetalae</taxon>
        <taxon>asterids</taxon>
        <taxon>campanulids</taxon>
        <taxon>Asterales</taxon>
        <taxon>Asteraceae</taxon>
        <taxon>Cichorioideae</taxon>
        <taxon>Cichorieae</taxon>
        <taxon>Lactucinae</taxon>
        <taxon>Lactuca</taxon>
    </lineage>
</organism>
<dbReference type="AlphaFoldDB" id="A0AA36E8G4"/>
<evidence type="ECO:0000313" key="3">
    <source>
        <dbReference type="Proteomes" id="UP001177003"/>
    </source>
</evidence>
<proteinExistence type="predicted"/>
<keyword evidence="3" id="KW-1185">Reference proteome</keyword>
<sequence>MISITIQNHLAEKLRPMFAMLHRLEGVPMLMSFPKQGGEGSSKVKSNDVNPKVSVKPPIIKQYPKDKVTLFSNEPIIDDNEDEEPDEAELKRRNARKAEIDEHSRVIREAEEKERVKKEAQATLNSKMLLFPKWALKCMQNQVVDMPSQCWLDPIASFDVQNSLDSQLELPITPNAFRFRAFIKVANVPFSDSTGDQLLFAFYLKHMKPQFKTWSARKIVAVKVTGPIETESFPNAKFKVLIGSACQACEFTLADLSCLSPDDWMVIFNVLLQEKEKYEPMFSHLQTLIKSYIQEVGLMDVEIATVLRQKPSVVPKEAPKDFQKLKPGKIYKEGWFVVYTARDRPGE</sequence>
<name>A0AA36E8G4_LACSI</name>
<evidence type="ECO:0000313" key="2">
    <source>
        <dbReference type="EMBL" id="CAI9287051.1"/>
    </source>
</evidence>
<accession>A0AA36E8G4</accession>
<feature type="compositionally biased region" description="Basic and acidic residues" evidence="1">
    <location>
        <begin position="88"/>
        <end position="99"/>
    </location>
</feature>
<dbReference type="Proteomes" id="UP001177003">
    <property type="component" value="Chromosome 5"/>
</dbReference>
<feature type="region of interest" description="Disordered" evidence="1">
    <location>
        <begin position="75"/>
        <end position="99"/>
    </location>
</feature>
<evidence type="ECO:0000256" key="1">
    <source>
        <dbReference type="SAM" id="MobiDB-lite"/>
    </source>
</evidence>
<protein>
    <submittedName>
        <fullName evidence="2">Uncharacterized protein</fullName>
    </submittedName>
</protein>
<feature type="compositionally biased region" description="Acidic residues" evidence="1">
    <location>
        <begin position="76"/>
        <end position="87"/>
    </location>
</feature>